<evidence type="ECO:0000259" key="7">
    <source>
        <dbReference type="PROSITE" id="PS51296"/>
    </source>
</evidence>
<keyword evidence="1" id="KW-0001">2Fe-2S</keyword>
<dbReference type="GO" id="GO:0016705">
    <property type="term" value="F:oxidoreductase activity, acting on paired donors, with incorporation or reduction of molecular oxygen"/>
    <property type="evidence" value="ECO:0007669"/>
    <property type="project" value="UniProtKB-ARBA"/>
</dbReference>
<dbReference type="Pfam" id="PF00355">
    <property type="entry name" value="Rieske"/>
    <property type="match status" value="1"/>
</dbReference>
<comment type="cofactor">
    <cofactor evidence="5">
        <name>[2Fe-2S] cluster</name>
        <dbReference type="ChEBI" id="CHEBI:190135"/>
    </cofactor>
</comment>
<dbReference type="STRING" id="931626.Awo_c21300"/>
<reference evidence="8 9" key="2">
    <citation type="journal article" date="2012" name="PLoS ONE">
        <title>An ancient pathway combining carbon dioxide fixation with the generation and utilization of a sodium ion gradient for ATP synthesis.</title>
        <authorList>
            <person name="Poehlein A."/>
            <person name="Schmidt S."/>
            <person name="Kaster A.K."/>
            <person name="Goenrich M."/>
            <person name="Vollmers J."/>
            <person name="Thurmer A."/>
            <person name="Bertsch J."/>
            <person name="Schuchmann K."/>
            <person name="Voigt B."/>
            <person name="Hecker M."/>
            <person name="Daniel R."/>
            <person name="Thauer R.K."/>
            <person name="Gottschalk G."/>
            <person name="Muller V."/>
        </authorList>
    </citation>
    <scope>NUCLEOTIDE SEQUENCE [LARGE SCALE GENOMIC DNA]</scope>
    <source>
        <strain evidence="9">ATCC 29683 / DSM 1030 / JCM 2381 / KCTC 1655 / WB1</strain>
    </source>
</reference>
<evidence type="ECO:0000313" key="9">
    <source>
        <dbReference type="Proteomes" id="UP000007177"/>
    </source>
</evidence>
<keyword evidence="9" id="KW-1185">Reference proteome</keyword>
<dbReference type="InterPro" id="IPR036922">
    <property type="entry name" value="Rieske_2Fe-2S_sf"/>
</dbReference>
<dbReference type="RefSeq" id="WP_014356506.1">
    <property type="nucleotide sequence ID" value="NC_016894.1"/>
</dbReference>
<dbReference type="KEGG" id="awo:Awo_c21300"/>
<dbReference type="Proteomes" id="UP000007177">
    <property type="component" value="Chromosome"/>
</dbReference>
<dbReference type="GO" id="GO:0046872">
    <property type="term" value="F:metal ion binding"/>
    <property type="evidence" value="ECO:0007669"/>
    <property type="project" value="UniProtKB-KW"/>
</dbReference>
<evidence type="ECO:0000313" key="8">
    <source>
        <dbReference type="EMBL" id="AFA48906.1"/>
    </source>
</evidence>
<keyword evidence="3" id="KW-0408">Iron</keyword>
<dbReference type="OrthoDB" id="9767869at2"/>
<reference evidence="9" key="1">
    <citation type="submission" date="2011-07" db="EMBL/GenBank/DDBJ databases">
        <title>Complete genome sequence of Acetobacterium woodii.</title>
        <authorList>
            <person name="Poehlein A."/>
            <person name="Schmidt S."/>
            <person name="Kaster A.-K."/>
            <person name="Goenrich M."/>
            <person name="Vollmers J."/>
            <person name="Thuermer A."/>
            <person name="Gottschalk G."/>
            <person name="Thauer R.K."/>
            <person name="Daniel R."/>
            <person name="Mueller V."/>
        </authorList>
    </citation>
    <scope>NUCLEOTIDE SEQUENCE [LARGE SCALE GENOMIC DNA]</scope>
    <source>
        <strain evidence="9">ATCC 29683 / DSM 1030 / JCM 2381 / KCTC 1655 / WB1</strain>
    </source>
</reference>
<dbReference type="EMBL" id="CP002987">
    <property type="protein sequence ID" value="AFA48906.1"/>
    <property type="molecule type" value="Genomic_DNA"/>
</dbReference>
<evidence type="ECO:0000256" key="2">
    <source>
        <dbReference type="ARBA" id="ARBA00022723"/>
    </source>
</evidence>
<evidence type="ECO:0000256" key="4">
    <source>
        <dbReference type="ARBA" id="ARBA00023014"/>
    </source>
</evidence>
<keyword evidence="4" id="KW-0411">Iron-sulfur</keyword>
<dbReference type="PANTHER" id="PTHR21496:SF0">
    <property type="entry name" value="RIESKE DOMAIN-CONTAINING PROTEIN"/>
    <property type="match status" value="1"/>
</dbReference>
<dbReference type="GO" id="GO:0004497">
    <property type="term" value="F:monooxygenase activity"/>
    <property type="evidence" value="ECO:0007669"/>
    <property type="project" value="UniProtKB-ARBA"/>
</dbReference>
<dbReference type="SUPFAM" id="SSF50022">
    <property type="entry name" value="ISP domain"/>
    <property type="match status" value="1"/>
</dbReference>
<protein>
    <recommendedName>
        <fullName evidence="7">Rieske domain-containing protein</fullName>
    </recommendedName>
</protein>
<keyword evidence="2" id="KW-0479">Metal-binding</keyword>
<dbReference type="GO" id="GO:0051537">
    <property type="term" value="F:2 iron, 2 sulfur cluster binding"/>
    <property type="evidence" value="ECO:0007669"/>
    <property type="project" value="UniProtKB-KW"/>
</dbReference>
<evidence type="ECO:0000256" key="3">
    <source>
        <dbReference type="ARBA" id="ARBA00023004"/>
    </source>
</evidence>
<dbReference type="PANTHER" id="PTHR21496">
    <property type="entry name" value="FERREDOXIN-RELATED"/>
    <property type="match status" value="1"/>
</dbReference>
<dbReference type="eggNOG" id="COG2146">
    <property type="taxonomic scope" value="Bacteria"/>
</dbReference>
<dbReference type="InterPro" id="IPR017941">
    <property type="entry name" value="Rieske_2Fe-2S"/>
</dbReference>
<dbReference type="PROSITE" id="PS51296">
    <property type="entry name" value="RIESKE"/>
    <property type="match status" value="1"/>
</dbReference>
<evidence type="ECO:0000256" key="6">
    <source>
        <dbReference type="ARBA" id="ARBA00038001"/>
    </source>
</evidence>
<name>H6LBF1_ACEWD</name>
<dbReference type="HOGENOM" id="CLU_055690_5_2_9"/>
<dbReference type="Gene3D" id="2.102.10.10">
    <property type="entry name" value="Rieske [2Fe-2S] iron-sulphur domain"/>
    <property type="match status" value="1"/>
</dbReference>
<proteinExistence type="inferred from homology"/>
<evidence type="ECO:0000256" key="5">
    <source>
        <dbReference type="ARBA" id="ARBA00034078"/>
    </source>
</evidence>
<dbReference type="AlphaFoldDB" id="H6LBF1"/>
<organism evidence="8 9">
    <name type="scientific">Acetobacterium woodii (strain ATCC 29683 / DSM 1030 / JCM 2381 / KCTC 1655 / WB1)</name>
    <dbReference type="NCBI Taxonomy" id="931626"/>
    <lineage>
        <taxon>Bacteria</taxon>
        <taxon>Bacillati</taxon>
        <taxon>Bacillota</taxon>
        <taxon>Clostridia</taxon>
        <taxon>Eubacteriales</taxon>
        <taxon>Eubacteriaceae</taxon>
        <taxon>Acetobacterium</taxon>
    </lineage>
</organism>
<comment type="similarity">
    <text evidence="6">Belongs to the bacterial ring-hydroxylating dioxygenase ferredoxin component family.</text>
</comment>
<sequence length="110" mass="12449">MSFQKVAKKQDFEKNDKKLVVVNDQEILVMKVENDYYAIANKCPHMGGSLFKGNLENGVITCARHGAKFDAKTGKALGKPKILFLEFKVEDDQSYPIKLEENDILVDIEN</sequence>
<feature type="domain" description="Rieske" evidence="7">
    <location>
        <begin position="4"/>
        <end position="106"/>
    </location>
</feature>
<accession>H6LBF1</accession>
<gene>
    <name evidence="8" type="ordered locus">Awo_c21300</name>
</gene>
<evidence type="ECO:0000256" key="1">
    <source>
        <dbReference type="ARBA" id="ARBA00022714"/>
    </source>
</evidence>